<name>A0A849L097_9RHOB</name>
<proteinExistence type="predicted"/>
<dbReference type="Pfam" id="PF01553">
    <property type="entry name" value="Acyltransferase"/>
    <property type="match status" value="1"/>
</dbReference>
<protein>
    <submittedName>
        <fullName evidence="6">1-acyl-sn-glycerol-3-phosphate acyltransferase</fullName>
    </submittedName>
</protein>
<keyword evidence="3 6" id="KW-0012">Acyltransferase</keyword>
<dbReference type="PANTHER" id="PTHR10434:SF40">
    <property type="entry name" value="1-ACYL-SN-GLYCEROL-3-PHOSPHATE ACYLTRANSFERASE"/>
    <property type="match status" value="1"/>
</dbReference>
<evidence type="ECO:0000256" key="4">
    <source>
        <dbReference type="SAM" id="Phobius"/>
    </source>
</evidence>
<dbReference type="SMART" id="SM00563">
    <property type="entry name" value="PlsC"/>
    <property type="match status" value="1"/>
</dbReference>
<evidence type="ECO:0000256" key="2">
    <source>
        <dbReference type="ARBA" id="ARBA00022679"/>
    </source>
</evidence>
<evidence type="ECO:0000313" key="7">
    <source>
        <dbReference type="Proteomes" id="UP000572377"/>
    </source>
</evidence>
<gene>
    <name evidence="6" type="ORF">HMH01_04270</name>
</gene>
<keyword evidence="7" id="KW-1185">Reference proteome</keyword>
<keyword evidence="2 6" id="KW-0808">Transferase</keyword>
<dbReference type="EMBL" id="JABFBC010000001">
    <property type="protein sequence ID" value="NNU79650.1"/>
    <property type="molecule type" value="Genomic_DNA"/>
</dbReference>
<sequence length="243" mass="27292">MQLLRSLVFDLCFYSLMLVMGILYAPLAMLRRDGANIAIRHFCIVTLWLLERICGLRCEVRGTVPQGDVIIASKHQSFLDILIHCRHLPRPRFIMKKELKWAPILGLYAMRMGSTPVHRGRKGETVQKMLASEARTNGNGQPGQLVIYPQGTRVHPSARVPYKVGAGVLYQRFRKPCIPAATNVGIFWGRNSMLRKPGLAVVEYLPEIPAGLSLQDFMGRMEREVETASDALMAEAGFTREAD</sequence>
<keyword evidence="4" id="KW-1133">Transmembrane helix</keyword>
<comment type="caution">
    <text evidence="6">The sequence shown here is derived from an EMBL/GenBank/DDBJ whole genome shotgun (WGS) entry which is preliminary data.</text>
</comment>
<dbReference type="CDD" id="cd07989">
    <property type="entry name" value="LPLAT_AGPAT-like"/>
    <property type="match status" value="1"/>
</dbReference>
<evidence type="ECO:0000256" key="3">
    <source>
        <dbReference type="ARBA" id="ARBA00023315"/>
    </source>
</evidence>
<feature type="transmembrane region" description="Helical" evidence="4">
    <location>
        <begin position="6"/>
        <end position="30"/>
    </location>
</feature>
<accession>A0A849L097</accession>
<evidence type="ECO:0000313" key="6">
    <source>
        <dbReference type="EMBL" id="NNU79650.1"/>
    </source>
</evidence>
<keyword evidence="4" id="KW-0812">Transmembrane</keyword>
<dbReference type="PANTHER" id="PTHR10434">
    <property type="entry name" value="1-ACYL-SN-GLYCEROL-3-PHOSPHATE ACYLTRANSFERASE"/>
    <property type="match status" value="1"/>
</dbReference>
<dbReference type="SUPFAM" id="SSF69593">
    <property type="entry name" value="Glycerol-3-phosphate (1)-acyltransferase"/>
    <property type="match status" value="1"/>
</dbReference>
<comment type="pathway">
    <text evidence="1">Lipid metabolism.</text>
</comment>
<dbReference type="InterPro" id="IPR002123">
    <property type="entry name" value="Plipid/glycerol_acylTrfase"/>
</dbReference>
<keyword evidence="4" id="KW-0472">Membrane</keyword>
<organism evidence="6 7">
    <name type="scientific">Halovulum dunhuangense</name>
    <dbReference type="NCBI Taxonomy" id="1505036"/>
    <lineage>
        <taxon>Bacteria</taxon>
        <taxon>Pseudomonadati</taxon>
        <taxon>Pseudomonadota</taxon>
        <taxon>Alphaproteobacteria</taxon>
        <taxon>Rhodobacterales</taxon>
        <taxon>Paracoccaceae</taxon>
        <taxon>Halovulum</taxon>
    </lineage>
</organism>
<evidence type="ECO:0000256" key="1">
    <source>
        <dbReference type="ARBA" id="ARBA00005189"/>
    </source>
</evidence>
<dbReference type="RefSeq" id="WP_171322801.1">
    <property type="nucleotide sequence ID" value="NZ_JABFBC010000001.1"/>
</dbReference>
<dbReference type="AlphaFoldDB" id="A0A849L097"/>
<feature type="domain" description="Phospholipid/glycerol acyltransferase" evidence="5">
    <location>
        <begin position="69"/>
        <end position="185"/>
    </location>
</feature>
<reference evidence="6 7" key="1">
    <citation type="submission" date="2020-05" db="EMBL/GenBank/DDBJ databases">
        <title>Gimesia benthica sp. nov., a novel planctomycete isolated from a deep-sea water sample of the Northwest Indian Ocean.</title>
        <authorList>
            <person name="Wang J."/>
            <person name="Ruan C."/>
            <person name="Song L."/>
            <person name="Zhu Y."/>
            <person name="Li A."/>
            <person name="Zheng X."/>
            <person name="Wang L."/>
            <person name="Lu Z."/>
            <person name="Huang Y."/>
            <person name="Du W."/>
            <person name="Zhou Y."/>
            <person name="Huang L."/>
            <person name="Dai X."/>
        </authorList>
    </citation>
    <scope>NUCLEOTIDE SEQUENCE [LARGE SCALE GENOMIC DNA]</scope>
    <source>
        <strain evidence="6 7">YYQ-30</strain>
    </source>
</reference>
<dbReference type="GO" id="GO:0006654">
    <property type="term" value="P:phosphatidic acid biosynthetic process"/>
    <property type="evidence" value="ECO:0007669"/>
    <property type="project" value="TreeGrafter"/>
</dbReference>
<dbReference type="GO" id="GO:0003841">
    <property type="term" value="F:1-acylglycerol-3-phosphate O-acyltransferase activity"/>
    <property type="evidence" value="ECO:0007669"/>
    <property type="project" value="TreeGrafter"/>
</dbReference>
<evidence type="ECO:0000259" key="5">
    <source>
        <dbReference type="SMART" id="SM00563"/>
    </source>
</evidence>
<dbReference type="Proteomes" id="UP000572377">
    <property type="component" value="Unassembled WGS sequence"/>
</dbReference>